<proteinExistence type="predicted"/>
<dbReference type="EnsemblMetazoa" id="PPAI009529-RA">
    <property type="protein sequence ID" value="PPAI009529-PA"/>
    <property type="gene ID" value="PPAI009529"/>
</dbReference>
<accession>A0A1B0DMD7</accession>
<reference evidence="2" key="1">
    <citation type="submission" date="2022-08" db="UniProtKB">
        <authorList>
            <consortium name="EnsemblMetazoa"/>
        </authorList>
    </citation>
    <scope>IDENTIFICATION</scope>
    <source>
        <strain evidence="2">Israel</strain>
    </source>
</reference>
<dbReference type="InterPro" id="IPR044998">
    <property type="entry name" value="Timeless"/>
</dbReference>
<dbReference type="AlphaFoldDB" id="A0A1B0DMD7"/>
<dbReference type="GO" id="GO:0043111">
    <property type="term" value="P:replication fork arrest"/>
    <property type="evidence" value="ECO:0007669"/>
    <property type="project" value="TreeGrafter"/>
</dbReference>
<feature type="compositionally biased region" description="Basic residues" evidence="1">
    <location>
        <begin position="305"/>
        <end position="323"/>
    </location>
</feature>
<dbReference type="GO" id="GO:0031298">
    <property type="term" value="C:replication fork protection complex"/>
    <property type="evidence" value="ECO:0007669"/>
    <property type="project" value="TreeGrafter"/>
</dbReference>
<dbReference type="Proteomes" id="UP000092462">
    <property type="component" value="Unassembled WGS sequence"/>
</dbReference>
<name>A0A1B0DMD7_PHLPP</name>
<evidence type="ECO:0000313" key="2">
    <source>
        <dbReference type="EnsemblMetazoa" id="PPAI009529-PA"/>
    </source>
</evidence>
<keyword evidence="3" id="KW-1185">Reference proteome</keyword>
<dbReference type="GO" id="GO:0009649">
    <property type="term" value="P:entrainment of circadian clock"/>
    <property type="evidence" value="ECO:0007669"/>
    <property type="project" value="TreeGrafter"/>
</dbReference>
<dbReference type="PANTHER" id="PTHR22940">
    <property type="entry name" value="TIMEOUT/TIMELESS-2"/>
    <property type="match status" value="1"/>
</dbReference>
<dbReference type="VEuPathDB" id="VectorBase:PPAPM1_010659"/>
<organism evidence="2 3">
    <name type="scientific">Phlebotomus papatasi</name>
    <name type="common">Sandfly</name>
    <dbReference type="NCBI Taxonomy" id="29031"/>
    <lineage>
        <taxon>Eukaryota</taxon>
        <taxon>Metazoa</taxon>
        <taxon>Ecdysozoa</taxon>
        <taxon>Arthropoda</taxon>
        <taxon>Hexapoda</taxon>
        <taxon>Insecta</taxon>
        <taxon>Pterygota</taxon>
        <taxon>Neoptera</taxon>
        <taxon>Endopterygota</taxon>
        <taxon>Diptera</taxon>
        <taxon>Nematocera</taxon>
        <taxon>Psychodoidea</taxon>
        <taxon>Psychodidae</taxon>
        <taxon>Phlebotomus</taxon>
        <taxon>Phlebotomus</taxon>
    </lineage>
</organism>
<evidence type="ECO:0000313" key="3">
    <source>
        <dbReference type="Proteomes" id="UP000092462"/>
    </source>
</evidence>
<dbReference type="GO" id="GO:0006281">
    <property type="term" value="P:DNA repair"/>
    <property type="evidence" value="ECO:0007669"/>
    <property type="project" value="TreeGrafter"/>
</dbReference>
<dbReference type="EMBL" id="AJVK01016776">
    <property type="status" value="NOT_ANNOTATED_CDS"/>
    <property type="molecule type" value="Genomic_DNA"/>
</dbReference>
<dbReference type="PANTHER" id="PTHR22940:SF4">
    <property type="entry name" value="PROTEIN TIMELESS HOMOLOG"/>
    <property type="match status" value="1"/>
</dbReference>
<feature type="region of interest" description="Disordered" evidence="1">
    <location>
        <begin position="304"/>
        <end position="325"/>
    </location>
</feature>
<sequence length="389" mass="45837">RLRDCGLQTAEGLAQTKQERTTDEKEYDNNKLRAVRCVERDKLQSRTLSGRHSRFGGTYILKNIKSVSEKDVICHQRIEKAINVTFDGEKKKKRQSKGLIGDFTPERRSLFAIRIHLRQFCIQVLQQAYNPLIRQVKRIIDTNQYSTGGQDDSYLFWAIRFFMEFNRHNGFRLDLVSETVNVQTFHWILTRMQDAMDNLALEKKNFRPWAKKLHMRMLAFRECLLTLCTMQKINDDVNQCLFKKIQHNIFYVMEFREIVLHLMLNFKETQVTKSQLIDTVQMGHLYMRMFEKFCRGTVFVQCPKGKGRKKSKKSKKPIQKKATKSWGEISGQIHEILTKELAKDDSIMPFDAASDKPIDDQSEDCMRTIFSLLHSERFERAVLYLRAAR</sequence>
<evidence type="ECO:0000256" key="1">
    <source>
        <dbReference type="SAM" id="MobiDB-lite"/>
    </source>
</evidence>
<dbReference type="VEuPathDB" id="VectorBase:PPAI009529"/>
<protein>
    <recommendedName>
        <fullName evidence="4">Timeless N-terminal domain-containing protein</fullName>
    </recommendedName>
</protein>
<dbReference type="GO" id="GO:0000076">
    <property type="term" value="P:DNA replication checkpoint signaling"/>
    <property type="evidence" value="ECO:0007669"/>
    <property type="project" value="TreeGrafter"/>
</dbReference>
<evidence type="ECO:0008006" key="4">
    <source>
        <dbReference type="Google" id="ProtNLM"/>
    </source>
</evidence>
<dbReference type="GO" id="GO:0003677">
    <property type="term" value="F:DNA binding"/>
    <property type="evidence" value="ECO:0007669"/>
    <property type="project" value="TreeGrafter"/>
</dbReference>